<comment type="subcellular location">
    <subcellularLocation>
        <location evidence="1">Endosome membrane</location>
        <topology evidence="1">Peripheral membrane protein</topology>
        <orientation evidence="1">Cytoplasmic side</orientation>
    </subcellularLocation>
    <subcellularLocation>
        <location evidence="2">Late endosome membrane</location>
    </subcellularLocation>
    <subcellularLocation>
        <location evidence="3">Lysosome membrane</location>
        <topology evidence="3">Peripheral membrane protein</topology>
        <orientation evidence="3">Cytoplasmic side</orientation>
    </subcellularLocation>
</comment>
<keyword evidence="7" id="KW-0472">Membrane</keyword>
<dbReference type="InterPro" id="IPR037519">
    <property type="entry name" value="LITAF_fam"/>
</dbReference>
<evidence type="ECO:0000313" key="10">
    <source>
        <dbReference type="EMBL" id="AAM34206.1"/>
    </source>
</evidence>
<feature type="region of interest" description="Disordered" evidence="8">
    <location>
        <begin position="226"/>
        <end position="248"/>
    </location>
</feature>
<feature type="compositionally biased region" description="Polar residues" evidence="8">
    <location>
        <begin position="1"/>
        <end position="17"/>
    </location>
</feature>
<dbReference type="EMBL" id="AF503366">
    <property type="protein sequence ID" value="AAM34206.1"/>
    <property type="molecule type" value="mRNA"/>
</dbReference>
<dbReference type="OrthoDB" id="4713066at2759"/>
<sequence length="248" mass="26670">MSAPGSYQASAGPSSVPTAPPSYEETVGVHSYFPTPPAPVPGPTTGLVTGPDGKGMNPPAYYTQPVPVPNANAIAVQTVYVQQPVSFFDRPVQMCCPSCNKMIVTQLSYTAGALTWLSCGSLCLLGCIAGCCFIPFCVDALQDVDHYCTQLQSSPGHLQAFERLGQTRREPCAAERSFPTLTQPRPWGRGPPLVVSSPARLHLHVFFWGENTARVTPLRTPKIAAWSHPQAMQRRSPRGLVQGFPAHP</sequence>
<dbReference type="PROSITE" id="PS51837">
    <property type="entry name" value="LITAF"/>
    <property type="match status" value="1"/>
</dbReference>
<evidence type="ECO:0000259" key="9">
    <source>
        <dbReference type="PROSITE" id="PS51837"/>
    </source>
</evidence>
<dbReference type="GO" id="GO:0005765">
    <property type="term" value="C:lysosomal membrane"/>
    <property type="evidence" value="ECO:0007669"/>
    <property type="project" value="UniProtKB-SubCell"/>
</dbReference>
<dbReference type="AlphaFoldDB" id="Q8MKD9"/>
<evidence type="ECO:0000256" key="3">
    <source>
        <dbReference type="ARBA" id="ARBA00004630"/>
    </source>
</evidence>
<protein>
    <submittedName>
        <fullName evidence="10">LPS-induced TNF-alpha factor</fullName>
    </submittedName>
</protein>
<accession>Q8MKD9</accession>
<feature type="domain" description="LITAF" evidence="9">
    <location>
        <begin position="76"/>
        <end position="160"/>
    </location>
</feature>
<name>Q8MKD9_HORSE</name>
<dbReference type="Pfam" id="PF10601">
    <property type="entry name" value="zf-LITAF-like"/>
    <property type="match status" value="1"/>
</dbReference>
<evidence type="ECO:0000256" key="5">
    <source>
        <dbReference type="ARBA" id="ARBA00022723"/>
    </source>
</evidence>
<feature type="region of interest" description="Disordered" evidence="8">
    <location>
        <begin position="1"/>
        <end position="23"/>
    </location>
</feature>
<comment type="similarity">
    <text evidence="4">Belongs to the CDIP1/LITAF family.</text>
</comment>
<evidence type="ECO:0000256" key="2">
    <source>
        <dbReference type="ARBA" id="ARBA00004414"/>
    </source>
</evidence>
<proteinExistence type="evidence at transcript level"/>
<dbReference type="GO" id="GO:0043123">
    <property type="term" value="P:positive regulation of canonical NF-kappaB signal transduction"/>
    <property type="evidence" value="ECO:0000250"/>
    <property type="project" value="UniProtKB"/>
</dbReference>
<dbReference type="GO" id="GO:0005794">
    <property type="term" value="C:Golgi apparatus"/>
    <property type="evidence" value="ECO:0000250"/>
    <property type="project" value="UniProtKB"/>
</dbReference>
<organism evidence="10">
    <name type="scientific">Equus caballus</name>
    <name type="common">Horse</name>
    <dbReference type="NCBI Taxonomy" id="9796"/>
    <lineage>
        <taxon>Eukaryota</taxon>
        <taxon>Metazoa</taxon>
        <taxon>Chordata</taxon>
        <taxon>Craniata</taxon>
        <taxon>Vertebrata</taxon>
        <taxon>Euteleostomi</taxon>
        <taxon>Mammalia</taxon>
        <taxon>Eutheria</taxon>
        <taxon>Laurasiatheria</taxon>
        <taxon>Perissodactyla</taxon>
        <taxon>Equidae</taxon>
        <taxon>Equus</taxon>
    </lineage>
</organism>
<dbReference type="PANTHER" id="PTHR23292">
    <property type="entry name" value="LIPOPOLYSACCHARIDE-INDUCED TUMOR NECROSIS FACTOR-ALPHA FACTOR"/>
    <property type="match status" value="1"/>
</dbReference>
<evidence type="ECO:0000256" key="6">
    <source>
        <dbReference type="ARBA" id="ARBA00022833"/>
    </source>
</evidence>
<dbReference type="GeneID" id="100033923"/>
<evidence type="ECO:0000256" key="1">
    <source>
        <dbReference type="ARBA" id="ARBA00004125"/>
    </source>
</evidence>
<keyword evidence="6" id="KW-0862">Zinc</keyword>
<dbReference type="RefSeq" id="NP_001075330.2">
    <property type="nucleotide sequence ID" value="NM_001081861.2"/>
</dbReference>
<gene>
    <name evidence="10" type="primary">LITAF</name>
</gene>
<dbReference type="GO" id="GO:0050699">
    <property type="term" value="F:WW domain binding"/>
    <property type="evidence" value="ECO:0000250"/>
    <property type="project" value="UniProtKB"/>
</dbReference>
<evidence type="ECO:0000256" key="7">
    <source>
        <dbReference type="ARBA" id="ARBA00023136"/>
    </source>
</evidence>
<reference evidence="10" key="1">
    <citation type="submission" date="2002-04" db="EMBL/GenBank/DDBJ databases">
        <authorList>
            <person name="Takafuji V.A."/>
            <person name="Sharova L.V."/>
            <person name="Crisman M.V."/>
            <person name="Howard R.D."/>
        </authorList>
    </citation>
    <scope>NUCLEOTIDE SEQUENCE</scope>
</reference>
<dbReference type="GO" id="GO:0046872">
    <property type="term" value="F:metal ion binding"/>
    <property type="evidence" value="ECO:0007669"/>
    <property type="project" value="UniProtKB-KW"/>
</dbReference>
<dbReference type="InterPro" id="IPR006629">
    <property type="entry name" value="LITAF"/>
</dbReference>
<keyword evidence="5" id="KW-0479">Metal-binding</keyword>
<dbReference type="PANTHER" id="PTHR23292:SF2">
    <property type="entry name" value="LIPOPOLYSACCHARIDE-INDUCED TUMOR NECROSIS FACTOR-ALPHA FACTOR"/>
    <property type="match status" value="1"/>
</dbReference>
<dbReference type="CTD" id="9516"/>
<dbReference type="SMART" id="SM00714">
    <property type="entry name" value="LITAF"/>
    <property type="match status" value="1"/>
</dbReference>
<dbReference type="GO" id="GO:0031902">
    <property type="term" value="C:late endosome membrane"/>
    <property type="evidence" value="ECO:0007669"/>
    <property type="project" value="UniProtKB-SubCell"/>
</dbReference>
<evidence type="ECO:0000256" key="4">
    <source>
        <dbReference type="ARBA" id="ARBA00005975"/>
    </source>
</evidence>
<dbReference type="KEGG" id="ecb:100033923"/>
<evidence type="ECO:0000256" key="8">
    <source>
        <dbReference type="SAM" id="MobiDB-lite"/>
    </source>
</evidence>